<accession>A0A1H1PXN3</accession>
<sequence length="163" mass="18244">MTEREADDNLATYLNEHLLGSEGGVRAFHAAGRTWAGTPHEAALHALADEVARDRKDLAQLIQRLGFRPAGWKRALTLAVSAVGAANPVNLLRLRRSSMAQLELDVLTGMVRAKLSMWDALLEVAEHDRRFDVRMLEALKLRAEQQIAELQRISRETAHERFG</sequence>
<protein>
    <recommendedName>
        <fullName evidence="3">Rubrerythrin</fullName>
    </recommendedName>
</protein>
<evidence type="ECO:0008006" key="3">
    <source>
        <dbReference type="Google" id="ProtNLM"/>
    </source>
</evidence>
<name>A0A1H1PXN3_9MICO</name>
<evidence type="ECO:0000313" key="2">
    <source>
        <dbReference type="Proteomes" id="UP000199649"/>
    </source>
</evidence>
<dbReference type="AlphaFoldDB" id="A0A1H1PXN3"/>
<evidence type="ECO:0000313" key="1">
    <source>
        <dbReference type="EMBL" id="SDS16131.1"/>
    </source>
</evidence>
<dbReference type="OrthoDB" id="3733286at2"/>
<reference evidence="2" key="1">
    <citation type="submission" date="2016-10" db="EMBL/GenBank/DDBJ databases">
        <authorList>
            <person name="Varghese N."/>
            <person name="Submissions S."/>
        </authorList>
    </citation>
    <scope>NUCLEOTIDE SEQUENCE [LARGE SCALE GENOMIC DNA]</scope>
    <source>
        <strain evidence="2">DSM 22965</strain>
    </source>
</reference>
<organism evidence="1 2">
    <name type="scientific">Agrococcus carbonis</name>
    <dbReference type="NCBI Taxonomy" id="684552"/>
    <lineage>
        <taxon>Bacteria</taxon>
        <taxon>Bacillati</taxon>
        <taxon>Actinomycetota</taxon>
        <taxon>Actinomycetes</taxon>
        <taxon>Micrococcales</taxon>
        <taxon>Microbacteriaceae</taxon>
        <taxon>Agrococcus</taxon>
    </lineage>
</organism>
<dbReference type="EMBL" id="LT629734">
    <property type="protein sequence ID" value="SDS16131.1"/>
    <property type="molecule type" value="Genomic_DNA"/>
</dbReference>
<dbReference type="Proteomes" id="UP000199649">
    <property type="component" value="Chromosome I"/>
</dbReference>
<dbReference type="STRING" id="684552.SAMN04489719_1680"/>
<keyword evidence="2" id="KW-1185">Reference proteome</keyword>
<dbReference type="RefSeq" id="WP_092666598.1">
    <property type="nucleotide sequence ID" value="NZ_LT629734.1"/>
</dbReference>
<proteinExistence type="predicted"/>
<gene>
    <name evidence="1" type="ORF">SAMN04489719_1680</name>
</gene>